<comment type="caution">
    <text evidence="2">The sequence shown here is derived from an EMBL/GenBank/DDBJ whole genome shotgun (WGS) entry which is preliminary data.</text>
</comment>
<proteinExistence type="predicted"/>
<evidence type="ECO:0000313" key="3">
    <source>
        <dbReference type="Proteomes" id="UP001364617"/>
    </source>
</evidence>
<evidence type="ECO:0000313" key="2">
    <source>
        <dbReference type="EMBL" id="KAK7172417.1"/>
    </source>
</evidence>
<protein>
    <submittedName>
        <fullName evidence="2">Uncharacterized protein</fullName>
    </submittedName>
</protein>
<keyword evidence="3" id="KW-1185">Reference proteome</keyword>
<sequence>MRGEMGRQESGWSSGVLLERKSSK</sequence>
<evidence type="ECO:0000256" key="1">
    <source>
        <dbReference type="SAM" id="MobiDB-lite"/>
    </source>
</evidence>
<reference evidence="2 3" key="1">
    <citation type="submission" date="2024-02" db="EMBL/GenBank/DDBJ databases">
        <title>Chromosome-level genome assembly of the Eurasian Minnow (Phoxinus phoxinus).</title>
        <authorList>
            <person name="Oriowo T.O."/>
            <person name="Martin S."/>
            <person name="Stange M."/>
            <person name="Chrysostomakis Y."/>
            <person name="Brown T."/>
            <person name="Winkler S."/>
            <person name="Kukowka S."/>
            <person name="Myers E.W."/>
            <person name="Bohne A."/>
        </authorList>
    </citation>
    <scope>NUCLEOTIDE SEQUENCE [LARGE SCALE GENOMIC DNA]</scope>
    <source>
        <strain evidence="2">ZFMK-TIS-60720</strain>
        <tissue evidence="2">Whole Organism</tissue>
    </source>
</reference>
<dbReference type="AlphaFoldDB" id="A0AAN9HE39"/>
<feature type="region of interest" description="Disordered" evidence="1">
    <location>
        <begin position="1"/>
        <end position="24"/>
    </location>
</feature>
<organism evidence="2 3">
    <name type="scientific">Phoxinus phoxinus</name>
    <name type="common">Eurasian minnow</name>
    <dbReference type="NCBI Taxonomy" id="58324"/>
    <lineage>
        <taxon>Eukaryota</taxon>
        <taxon>Metazoa</taxon>
        <taxon>Chordata</taxon>
        <taxon>Craniata</taxon>
        <taxon>Vertebrata</taxon>
        <taxon>Euteleostomi</taxon>
        <taxon>Actinopterygii</taxon>
        <taxon>Neopterygii</taxon>
        <taxon>Teleostei</taxon>
        <taxon>Ostariophysi</taxon>
        <taxon>Cypriniformes</taxon>
        <taxon>Leuciscidae</taxon>
        <taxon>Phoxininae</taxon>
        <taxon>Phoxinus</taxon>
    </lineage>
</organism>
<name>A0AAN9HE39_9TELE</name>
<gene>
    <name evidence="2" type="ORF">R3I93_004676</name>
</gene>
<dbReference type="Proteomes" id="UP001364617">
    <property type="component" value="Unassembled WGS sequence"/>
</dbReference>
<accession>A0AAN9HE39</accession>
<dbReference type="EMBL" id="JAYKXH010000004">
    <property type="protein sequence ID" value="KAK7172417.1"/>
    <property type="molecule type" value="Genomic_DNA"/>
</dbReference>